<evidence type="ECO:0000259" key="8">
    <source>
        <dbReference type="PROSITE" id="PS50888"/>
    </source>
</evidence>
<feature type="domain" description="BHLH" evidence="8">
    <location>
        <begin position="227"/>
        <end position="276"/>
    </location>
</feature>
<evidence type="ECO:0000313" key="10">
    <source>
        <dbReference type="Proteomes" id="UP001161247"/>
    </source>
</evidence>
<feature type="region of interest" description="Disordered" evidence="7">
    <location>
        <begin position="13"/>
        <end position="49"/>
    </location>
</feature>
<evidence type="ECO:0000256" key="7">
    <source>
        <dbReference type="SAM" id="MobiDB-lite"/>
    </source>
</evidence>
<accession>A0AAV1E1V3</accession>
<keyword evidence="5" id="KW-0804">Transcription</keyword>
<comment type="subunit">
    <text evidence="2">Homodimer.</text>
</comment>
<evidence type="ECO:0000256" key="6">
    <source>
        <dbReference type="ARBA" id="ARBA00023242"/>
    </source>
</evidence>
<dbReference type="GO" id="GO:0000981">
    <property type="term" value="F:DNA-binding transcription factor activity, RNA polymerase II-specific"/>
    <property type="evidence" value="ECO:0007669"/>
    <property type="project" value="TreeGrafter"/>
</dbReference>
<organism evidence="9 10">
    <name type="scientific">Oldenlandia corymbosa var. corymbosa</name>
    <dbReference type="NCBI Taxonomy" id="529605"/>
    <lineage>
        <taxon>Eukaryota</taxon>
        <taxon>Viridiplantae</taxon>
        <taxon>Streptophyta</taxon>
        <taxon>Embryophyta</taxon>
        <taxon>Tracheophyta</taxon>
        <taxon>Spermatophyta</taxon>
        <taxon>Magnoliopsida</taxon>
        <taxon>eudicotyledons</taxon>
        <taxon>Gunneridae</taxon>
        <taxon>Pentapetalae</taxon>
        <taxon>asterids</taxon>
        <taxon>lamiids</taxon>
        <taxon>Gentianales</taxon>
        <taxon>Rubiaceae</taxon>
        <taxon>Rubioideae</taxon>
        <taxon>Spermacoceae</taxon>
        <taxon>Hedyotis-Oldenlandia complex</taxon>
        <taxon>Oldenlandia</taxon>
    </lineage>
</organism>
<proteinExistence type="predicted"/>
<evidence type="ECO:0000256" key="2">
    <source>
        <dbReference type="ARBA" id="ARBA00011738"/>
    </source>
</evidence>
<dbReference type="PROSITE" id="PS50888">
    <property type="entry name" value="BHLH"/>
    <property type="match status" value="1"/>
</dbReference>
<dbReference type="EMBL" id="OX459124">
    <property type="protein sequence ID" value="CAI9114159.1"/>
    <property type="molecule type" value="Genomic_DNA"/>
</dbReference>
<keyword evidence="4" id="KW-0238">DNA-binding</keyword>
<dbReference type="InterPro" id="IPR045843">
    <property type="entry name" value="IND-like"/>
</dbReference>
<reference evidence="9" key="1">
    <citation type="submission" date="2023-03" db="EMBL/GenBank/DDBJ databases">
        <authorList>
            <person name="Julca I."/>
        </authorList>
    </citation>
    <scope>NUCLEOTIDE SEQUENCE</scope>
</reference>
<protein>
    <submittedName>
        <fullName evidence="9">OLC1v1014818C3</fullName>
    </submittedName>
</protein>
<feature type="region of interest" description="Disordered" evidence="7">
    <location>
        <begin position="197"/>
        <end position="235"/>
    </location>
</feature>
<dbReference type="InterPro" id="IPR011598">
    <property type="entry name" value="bHLH_dom"/>
</dbReference>
<feature type="compositionally biased region" description="Low complexity" evidence="7">
    <location>
        <begin position="28"/>
        <end position="41"/>
    </location>
</feature>
<evidence type="ECO:0000256" key="1">
    <source>
        <dbReference type="ARBA" id="ARBA00004123"/>
    </source>
</evidence>
<dbReference type="AlphaFoldDB" id="A0AAV1E1V3"/>
<name>A0AAV1E1V3_OLDCO</name>
<gene>
    <name evidence="9" type="ORF">OLC1_LOCUS20997</name>
</gene>
<dbReference type="InterPro" id="IPR036638">
    <property type="entry name" value="HLH_DNA-bd_sf"/>
</dbReference>
<dbReference type="InterPro" id="IPR045239">
    <property type="entry name" value="bHLH95_bHLH"/>
</dbReference>
<feature type="compositionally biased region" description="Polar residues" evidence="7">
    <location>
        <begin position="207"/>
        <end position="220"/>
    </location>
</feature>
<dbReference type="GO" id="GO:0000978">
    <property type="term" value="F:RNA polymerase II cis-regulatory region sequence-specific DNA binding"/>
    <property type="evidence" value="ECO:0007669"/>
    <property type="project" value="TreeGrafter"/>
</dbReference>
<dbReference type="SUPFAM" id="SSF47459">
    <property type="entry name" value="HLH, helix-loop-helix DNA-binding domain"/>
    <property type="match status" value="1"/>
</dbReference>
<dbReference type="FunFam" id="4.10.280.10:FF:000032">
    <property type="entry name" value="Transcription factor bHLH123 family"/>
    <property type="match status" value="1"/>
</dbReference>
<dbReference type="CDD" id="cd11393">
    <property type="entry name" value="bHLH_AtbHLH_like"/>
    <property type="match status" value="1"/>
</dbReference>
<dbReference type="GO" id="GO:0005634">
    <property type="term" value="C:nucleus"/>
    <property type="evidence" value="ECO:0007669"/>
    <property type="project" value="UniProtKB-SubCell"/>
</dbReference>
<sequence>MMAGNPNWWSMMNGMHPQPHHHQQLIPSANTNNNSSANNTSYNQFSSTPPPLLPPGQYNLFGGSSSLDHHPNQDFPRSWSQLLLGGLGANNNEGHDSRFVGSSPFHHQNKKLENWEDLQILSPSLKVSVGGGGSNDHVKQEVAQTNLIYGSKASSADEEFQAAASKPPPAWSQVVPASSPTSCVTSLSSNLLNFSASSKPEARNQHQEASSECNSSTTGSVHKKPRIQHSSAQPALKVRKEKLGDRITALHQLVSPFGKTDTASVLSEAIGYIRFLQAQIEALSLPYMGNVAGGSMGQPHQQQHSVSTNIIFATQKKKKNVKILQIYSVIHNMRSIFTFSYAKKKKKDQKILISFSICLSTL</sequence>
<dbReference type="PANTHER" id="PTHR16223">
    <property type="entry name" value="TRANSCRIPTION FACTOR BHLH83-RELATED"/>
    <property type="match status" value="1"/>
</dbReference>
<comment type="subcellular location">
    <subcellularLocation>
        <location evidence="1">Nucleus</location>
    </subcellularLocation>
</comment>
<dbReference type="Proteomes" id="UP001161247">
    <property type="component" value="Chromosome 7"/>
</dbReference>
<dbReference type="Gene3D" id="4.10.280.10">
    <property type="entry name" value="Helix-loop-helix DNA-binding domain"/>
    <property type="match status" value="1"/>
</dbReference>
<evidence type="ECO:0000256" key="4">
    <source>
        <dbReference type="ARBA" id="ARBA00023125"/>
    </source>
</evidence>
<evidence type="ECO:0000256" key="3">
    <source>
        <dbReference type="ARBA" id="ARBA00023015"/>
    </source>
</evidence>
<keyword evidence="10" id="KW-1185">Reference proteome</keyword>
<keyword evidence="3" id="KW-0805">Transcription regulation</keyword>
<keyword evidence="6" id="KW-0539">Nucleus</keyword>
<evidence type="ECO:0000313" key="9">
    <source>
        <dbReference type="EMBL" id="CAI9114159.1"/>
    </source>
</evidence>
<evidence type="ECO:0000256" key="5">
    <source>
        <dbReference type="ARBA" id="ARBA00023163"/>
    </source>
</evidence>
<dbReference type="GO" id="GO:0046983">
    <property type="term" value="F:protein dimerization activity"/>
    <property type="evidence" value="ECO:0007669"/>
    <property type="project" value="InterPro"/>
</dbReference>
<dbReference type="PANTHER" id="PTHR16223:SF53">
    <property type="entry name" value="TRANSCRIPTION FACTOR BHLH68-LIKE"/>
    <property type="match status" value="1"/>
</dbReference>